<evidence type="ECO:0000256" key="2">
    <source>
        <dbReference type="ARBA" id="ARBA00023125"/>
    </source>
</evidence>
<gene>
    <name evidence="8" type="primary">alpha1</name>
</gene>
<keyword evidence="1 5" id="KW-0805">Transcription regulation</keyword>
<evidence type="ECO:0000259" key="7">
    <source>
        <dbReference type="PROSITE" id="PS51325"/>
    </source>
</evidence>
<feature type="domain" description="Alpha box" evidence="7">
    <location>
        <begin position="100"/>
        <end position="160"/>
    </location>
</feature>
<dbReference type="PROSITE" id="PS51325">
    <property type="entry name" value="ALPHA_BOX"/>
    <property type="match status" value="1"/>
</dbReference>
<feature type="compositionally biased region" description="Basic residues" evidence="6">
    <location>
        <begin position="37"/>
        <end position="50"/>
    </location>
</feature>
<organism evidence="8">
    <name type="scientific">Meyerozyma guilliermondii</name>
    <name type="common">Yeast</name>
    <name type="synonym">Candida guilliermondii</name>
    <dbReference type="NCBI Taxonomy" id="4929"/>
    <lineage>
        <taxon>Eukaryota</taxon>
        <taxon>Fungi</taxon>
        <taxon>Dikarya</taxon>
        <taxon>Ascomycota</taxon>
        <taxon>Saccharomycotina</taxon>
        <taxon>Pichiomycetes</taxon>
        <taxon>Debaryomycetaceae</taxon>
        <taxon>Meyerozyma</taxon>
    </lineage>
</organism>
<feature type="region of interest" description="Disordered" evidence="6">
    <location>
        <begin position="30"/>
        <end position="50"/>
    </location>
</feature>
<accession>C5HU36</accession>
<dbReference type="GO" id="GO:0005634">
    <property type="term" value="C:nucleus"/>
    <property type="evidence" value="ECO:0007669"/>
    <property type="project" value="UniProtKB-SubCell"/>
</dbReference>
<dbReference type="Pfam" id="PF04769">
    <property type="entry name" value="MATalpha_HMGbox"/>
    <property type="match status" value="1"/>
</dbReference>
<dbReference type="GO" id="GO:0008301">
    <property type="term" value="F:DNA binding, bending"/>
    <property type="evidence" value="ECO:0007669"/>
    <property type="project" value="InterPro"/>
</dbReference>
<evidence type="ECO:0000256" key="5">
    <source>
        <dbReference type="RuleBase" id="RU003516"/>
    </source>
</evidence>
<evidence type="ECO:0000313" key="8">
    <source>
        <dbReference type="EMBL" id="ACS29273.1"/>
    </source>
</evidence>
<keyword evidence="4 5" id="KW-0539">Nucleus</keyword>
<sequence>MWYPTTSQNTLPLEIIRSMGINKHSVPSKYATSFSARQKRPSKSVRSTTKHVRKQEIVAIPLLPPLPQPSEHLKSVLLTINNMDHSNMSATASRPSFSGKGRKVQCAKINGFFAFRSFYAKSIKNIHYQRILSSLLSAAWKAEESKETWRRYAIIYNESRRDSDFVQWLCKSLNLYESGGDKVEINDGIIQTGNYNSMDIHVEDVYLVPK</sequence>
<dbReference type="InterPro" id="IPR006856">
    <property type="entry name" value="MATalpha_HMGbox"/>
</dbReference>
<keyword evidence="2 5" id="KW-0238">DNA-binding</keyword>
<comment type="similarity">
    <text evidence="5">Belongs to the MATALPHA1 family.</text>
</comment>
<evidence type="ECO:0000256" key="1">
    <source>
        <dbReference type="ARBA" id="ARBA00023015"/>
    </source>
</evidence>
<evidence type="ECO:0000256" key="3">
    <source>
        <dbReference type="ARBA" id="ARBA00023163"/>
    </source>
</evidence>
<reference evidence="8" key="1">
    <citation type="journal article" date="2009" name="Curr. Biol.">
        <title>Mechanistic plasticity of sexual reproduction and meiosis in the Candida pathogenic species complex.</title>
        <authorList>
            <person name="Reedy J.L."/>
            <person name="Floyd A.M."/>
            <person name="Heitman J."/>
        </authorList>
    </citation>
    <scope>NUCLEOTIDE SEQUENCE</scope>
    <source>
        <strain evidence="8">NRRL Y-2075</strain>
    </source>
</reference>
<comment type="subcellular location">
    <subcellularLocation>
        <location evidence="5">Nucleus</location>
    </subcellularLocation>
</comment>
<evidence type="ECO:0000256" key="6">
    <source>
        <dbReference type="SAM" id="MobiDB-lite"/>
    </source>
</evidence>
<dbReference type="EMBL" id="FJ524851">
    <property type="protein sequence ID" value="ACS29273.1"/>
    <property type="molecule type" value="Genomic_DNA"/>
</dbReference>
<protein>
    <submittedName>
        <fullName evidence="8">Alpha1</fullName>
    </submittedName>
</protein>
<dbReference type="GO" id="GO:0045895">
    <property type="term" value="P:positive regulation of mating-type specific transcription, DNA-templated"/>
    <property type="evidence" value="ECO:0007669"/>
    <property type="project" value="InterPro"/>
</dbReference>
<name>C5HU36_PICGM</name>
<dbReference type="AlphaFoldDB" id="C5HU36"/>
<evidence type="ECO:0000256" key="4">
    <source>
        <dbReference type="ARBA" id="ARBA00023242"/>
    </source>
</evidence>
<keyword evidence="3 5" id="KW-0804">Transcription</keyword>
<proteinExistence type="inferred from homology"/>